<dbReference type="EMBL" id="ML976615">
    <property type="protein sequence ID" value="KAF1848746.1"/>
    <property type="molecule type" value="Genomic_DNA"/>
</dbReference>
<keyword evidence="3" id="KW-1185">Reference proteome</keyword>
<evidence type="ECO:0000313" key="2">
    <source>
        <dbReference type="EMBL" id="KAF1848746.1"/>
    </source>
</evidence>
<evidence type="ECO:0000313" key="3">
    <source>
        <dbReference type="Proteomes" id="UP000800039"/>
    </source>
</evidence>
<dbReference type="RefSeq" id="XP_040791309.1">
    <property type="nucleotide sequence ID" value="XM_040928177.1"/>
</dbReference>
<reference evidence="2" key="1">
    <citation type="submission" date="2020-01" db="EMBL/GenBank/DDBJ databases">
        <authorList>
            <consortium name="DOE Joint Genome Institute"/>
            <person name="Haridas S."/>
            <person name="Albert R."/>
            <person name="Binder M."/>
            <person name="Bloem J."/>
            <person name="Labutti K."/>
            <person name="Salamov A."/>
            <person name="Andreopoulos B."/>
            <person name="Baker S.E."/>
            <person name="Barry K."/>
            <person name="Bills G."/>
            <person name="Bluhm B.H."/>
            <person name="Cannon C."/>
            <person name="Castanera R."/>
            <person name="Culley D.E."/>
            <person name="Daum C."/>
            <person name="Ezra D."/>
            <person name="Gonzalez J.B."/>
            <person name="Henrissat B."/>
            <person name="Kuo A."/>
            <person name="Liang C."/>
            <person name="Lipzen A."/>
            <person name="Lutzoni F."/>
            <person name="Magnuson J."/>
            <person name="Mondo S."/>
            <person name="Nolan M."/>
            <person name="Ohm R."/>
            <person name="Pangilinan J."/>
            <person name="Park H.-J."/>
            <person name="Ramirez L."/>
            <person name="Alfaro M."/>
            <person name="Sun H."/>
            <person name="Tritt A."/>
            <person name="Yoshinaga Y."/>
            <person name="Zwiers L.-H."/>
            <person name="Turgeon B.G."/>
            <person name="Goodwin S.B."/>
            <person name="Spatafora J.W."/>
            <person name="Crous P.W."/>
            <person name="Grigoriev I.V."/>
        </authorList>
    </citation>
    <scope>NUCLEOTIDE SEQUENCE</scope>
    <source>
        <strain evidence="2">CBS 394.84</strain>
    </source>
</reference>
<feature type="domain" description="2EXR" evidence="1">
    <location>
        <begin position="6"/>
        <end position="64"/>
    </location>
</feature>
<evidence type="ECO:0000259" key="1">
    <source>
        <dbReference type="Pfam" id="PF20150"/>
    </source>
</evidence>
<organism evidence="2 3">
    <name type="scientific">Cucurbitaria berberidis CBS 394.84</name>
    <dbReference type="NCBI Taxonomy" id="1168544"/>
    <lineage>
        <taxon>Eukaryota</taxon>
        <taxon>Fungi</taxon>
        <taxon>Dikarya</taxon>
        <taxon>Ascomycota</taxon>
        <taxon>Pezizomycotina</taxon>
        <taxon>Dothideomycetes</taxon>
        <taxon>Pleosporomycetidae</taxon>
        <taxon>Pleosporales</taxon>
        <taxon>Pleosporineae</taxon>
        <taxon>Cucurbitariaceae</taxon>
        <taxon>Cucurbitaria</taxon>
    </lineage>
</organism>
<dbReference type="Proteomes" id="UP000800039">
    <property type="component" value="Unassembled WGS sequence"/>
</dbReference>
<name>A0A9P4GNX8_9PLEO</name>
<comment type="caution">
    <text evidence="2">The sequence shown here is derived from an EMBL/GenBank/DDBJ whole genome shotgun (WGS) entry which is preliminary data.</text>
</comment>
<gene>
    <name evidence="2" type="ORF">K460DRAFT_277359</name>
</gene>
<feature type="non-terminal residue" evidence="2">
    <location>
        <position position="1"/>
    </location>
</feature>
<protein>
    <recommendedName>
        <fullName evidence="1">2EXR domain-containing protein</fullName>
    </recommendedName>
</protein>
<dbReference type="Pfam" id="PF20150">
    <property type="entry name" value="2EXR"/>
    <property type="match status" value="1"/>
</dbReference>
<dbReference type="AlphaFoldDB" id="A0A9P4GNX8"/>
<proteinExistence type="predicted"/>
<dbReference type="InterPro" id="IPR045518">
    <property type="entry name" value="2EXR"/>
</dbReference>
<accession>A0A9P4GNX8</accession>
<dbReference type="GeneID" id="63845430"/>
<dbReference type="OrthoDB" id="3792443at2759"/>
<sequence length="230" mass="26665">QPKPTFHDFMRLPRELRLIIWKFSLPDRLDEIKLAPYRRASNDPAKPKFLPALCYTSKYTTEETIGVVIESSQFTVDLPKDRTFLRAFLAAAPGRFGLCRRLNFDCSLEYNMDLSKNRNLELAARCKGLRSIKLNFHINELTYRYSSPTRILHNPADLFAKHNLARLFDCKMLTKVIIQHGGYFTPLGDETIEGLCELLKQGFVNMSPKHVVKVESTRRGAPSRYFSIWY</sequence>